<dbReference type="NCBIfam" id="TIGR00229">
    <property type="entry name" value="sensory_box"/>
    <property type="match status" value="4"/>
</dbReference>
<gene>
    <name evidence="9" type="ORF">BN8_03222</name>
</gene>
<sequence length="983" mass="110032">MPDHQQPTHSTPSLNQRLDVDFALRAAGLGVWEFDPLTRLLHWDDQCRQLFGLAHNNRLAYEQAVRYIHPDDVDRVIQAVQRAISPQFRESYDETYRTLGADDGLLRWVRFVGRSYFTETGELSRFGGIAQDVTQQVLTQQKLESSQKQILNQFEQTPVGIAAISVPELTFRSANPFYAQLVGRSPEQLINKPLSEAIPETQRQRLDQWVQQVMTTGQSYTDQEVPVQLIRRDQPATIYITFTYQPQRGTDGTVVGVLIVAVEVTQQVLARQEVLAEQSRLHTILEALPVGILIANAQGELIYGNPQVEQIFRHPFRVSKDIEAYKNWQLFDPLTSEPFPLETMPMVRTLLQGETVVATEMKLRRGDGSWGYATVNTVPVFDSQGAIKLGVAAFIDTTDRKQAEEALRQSEGRLRAVLESITDGLYIGGMDGITLANQAALEQLGFTSADELNRHISILAEEIQTRDWLSGELIPIERQAFARALGGEHVVQDVLVRHRLSGEDRVMRCAASPVVANGQVVAAVAINTDVTEFRLAETALRKSAQQQAFLLQLNDQLRPLDNPVAIQHQAVTVLGQYLGANRAGYAETQPDEALVAVTRNYVVDVPDLEGVYQYKDYGPALLSDLQVGKTVIRSDIAHDPTLTEAEKQAHAILELGATINVPLVKQGRLVAILFVHFSQPHHWSADEVALIEVTAEQTWSAVERARSEEALRQSEARYRQLSKELEARVQTRTHELELANQDLQRSNDNLQQFAYIASHDLQEPLRKIQSFSTLLGQYLGDQLDATATDYLERIVKSGSRMSRLIRDLLSYSRIATRQQTFGPISLDTVVAGVLDTLSLEIEQRQAQVEVDELPIVKGDSSQLMQLFQNLLSNALKFTPAPQKPQIRVEYFYRQLAELPAEVRPSQSAPFYHQISVSDQGIGFDMKYMDRIFQVFQRLHSKTEFPGTGVGLAICQRVIENHGGGITASSTPGQGATFCVYLPA</sequence>
<dbReference type="Pfam" id="PF00512">
    <property type="entry name" value="HisKA"/>
    <property type="match status" value="1"/>
</dbReference>
<evidence type="ECO:0000256" key="5">
    <source>
        <dbReference type="ARBA" id="ARBA00022777"/>
    </source>
</evidence>
<dbReference type="InterPro" id="IPR035965">
    <property type="entry name" value="PAS-like_dom_sf"/>
</dbReference>
<keyword evidence="10" id="KW-1185">Reference proteome</keyword>
<dbReference type="SUPFAM" id="SSF55781">
    <property type="entry name" value="GAF domain-like"/>
    <property type="match status" value="1"/>
</dbReference>
<dbReference type="InterPro" id="IPR036890">
    <property type="entry name" value="HATPase_C_sf"/>
</dbReference>
<evidence type="ECO:0000259" key="6">
    <source>
        <dbReference type="PROSITE" id="PS50109"/>
    </source>
</evidence>
<dbReference type="InterPro" id="IPR000014">
    <property type="entry name" value="PAS"/>
</dbReference>
<dbReference type="SMART" id="SM00388">
    <property type="entry name" value="HisKA"/>
    <property type="match status" value="1"/>
</dbReference>
<dbReference type="InterPro" id="IPR036097">
    <property type="entry name" value="HisK_dim/P_sf"/>
</dbReference>
<keyword evidence="5 9" id="KW-0418">Kinase</keyword>
<evidence type="ECO:0000259" key="8">
    <source>
        <dbReference type="PROSITE" id="PS50113"/>
    </source>
</evidence>
<dbReference type="SUPFAM" id="SSF55874">
    <property type="entry name" value="ATPase domain of HSP90 chaperone/DNA topoisomerase II/histidine kinase"/>
    <property type="match status" value="1"/>
</dbReference>
<comment type="caution">
    <text evidence="9">The sequence shown here is derived from an EMBL/GenBank/DDBJ whole genome shotgun (WGS) entry which is preliminary data.</text>
</comment>
<dbReference type="Gene3D" id="1.10.287.130">
    <property type="match status" value="1"/>
</dbReference>
<feature type="domain" description="PAS" evidence="7">
    <location>
        <begin position="277"/>
        <end position="312"/>
    </location>
</feature>
<dbReference type="InterPro" id="IPR052162">
    <property type="entry name" value="Sensor_kinase/Photoreceptor"/>
</dbReference>
<dbReference type="InterPro" id="IPR003594">
    <property type="entry name" value="HATPase_dom"/>
</dbReference>
<comment type="catalytic activity">
    <reaction evidence="1">
        <text>ATP + protein L-histidine = ADP + protein N-phospho-L-histidine.</text>
        <dbReference type="EC" id="2.7.13.3"/>
    </reaction>
</comment>
<dbReference type="SMART" id="SM00091">
    <property type="entry name" value="PAS"/>
    <property type="match status" value="4"/>
</dbReference>
<dbReference type="InterPro" id="IPR000700">
    <property type="entry name" value="PAS-assoc_C"/>
</dbReference>
<dbReference type="Pfam" id="PF02518">
    <property type="entry name" value="HATPase_c"/>
    <property type="match status" value="1"/>
</dbReference>
<dbReference type="InterPro" id="IPR004358">
    <property type="entry name" value="Sig_transdc_His_kin-like_C"/>
</dbReference>
<dbReference type="PRINTS" id="PR00344">
    <property type="entry name" value="BCTRLSENSOR"/>
</dbReference>
<dbReference type="Pfam" id="PF01590">
    <property type="entry name" value="GAF"/>
    <property type="match status" value="1"/>
</dbReference>
<dbReference type="PANTHER" id="PTHR43304:SF1">
    <property type="entry name" value="PAC DOMAIN-CONTAINING PROTEIN"/>
    <property type="match status" value="1"/>
</dbReference>
<dbReference type="OrthoDB" id="9124519at2"/>
<evidence type="ECO:0000256" key="4">
    <source>
        <dbReference type="ARBA" id="ARBA00022679"/>
    </source>
</evidence>
<accession>I2GJK5</accession>
<dbReference type="InterPro" id="IPR005467">
    <property type="entry name" value="His_kinase_dom"/>
</dbReference>
<feature type="domain" description="PAC" evidence="8">
    <location>
        <begin position="223"/>
        <end position="276"/>
    </location>
</feature>
<evidence type="ECO:0000256" key="1">
    <source>
        <dbReference type="ARBA" id="ARBA00000085"/>
    </source>
</evidence>
<dbReference type="STRING" id="1185876.BN8_03222"/>
<dbReference type="SMART" id="SM00387">
    <property type="entry name" value="HATPase_c"/>
    <property type="match status" value="1"/>
</dbReference>
<dbReference type="InterPro" id="IPR029016">
    <property type="entry name" value="GAF-like_dom_sf"/>
</dbReference>
<dbReference type="FunFam" id="3.30.565.10:FF:000006">
    <property type="entry name" value="Sensor histidine kinase WalK"/>
    <property type="match status" value="1"/>
</dbReference>
<dbReference type="Pfam" id="PF08447">
    <property type="entry name" value="PAS_3"/>
    <property type="match status" value="1"/>
</dbReference>
<dbReference type="CDD" id="cd00082">
    <property type="entry name" value="HisKA"/>
    <property type="match status" value="1"/>
</dbReference>
<dbReference type="InterPro" id="IPR013656">
    <property type="entry name" value="PAS_4"/>
</dbReference>
<feature type="domain" description="PAC" evidence="8">
    <location>
        <begin position="92"/>
        <end position="145"/>
    </location>
</feature>
<proteinExistence type="predicted"/>
<dbReference type="eggNOG" id="COG4251">
    <property type="taxonomic scope" value="Bacteria"/>
</dbReference>
<feature type="domain" description="PAC" evidence="8">
    <location>
        <begin position="357"/>
        <end position="409"/>
    </location>
</feature>
<dbReference type="EC" id="2.7.13.3" evidence="2"/>
<evidence type="ECO:0000259" key="7">
    <source>
        <dbReference type="PROSITE" id="PS50112"/>
    </source>
</evidence>
<dbReference type="Gene3D" id="3.30.450.20">
    <property type="entry name" value="PAS domain"/>
    <property type="match status" value="4"/>
</dbReference>
<dbReference type="PANTHER" id="PTHR43304">
    <property type="entry name" value="PHYTOCHROME-LIKE PROTEIN CPH1"/>
    <property type="match status" value="1"/>
</dbReference>
<keyword evidence="3" id="KW-0597">Phosphoprotein</keyword>
<keyword evidence="4" id="KW-0808">Transferase</keyword>
<dbReference type="PROSITE" id="PS50112">
    <property type="entry name" value="PAS"/>
    <property type="match status" value="2"/>
</dbReference>
<dbReference type="PROSITE" id="PS50109">
    <property type="entry name" value="HIS_KIN"/>
    <property type="match status" value="1"/>
</dbReference>
<feature type="domain" description="PAS" evidence="7">
    <location>
        <begin position="16"/>
        <end position="87"/>
    </location>
</feature>
<reference evidence="9 10" key="1">
    <citation type="journal article" date="2012" name="J. Bacteriol.">
        <title>Genome Sequence of the Filamentous Bacterium Fibrisoma limi BUZ 3T.</title>
        <authorList>
            <person name="Filippini M."/>
            <person name="Qi W."/>
            <person name="Jaenicke S."/>
            <person name="Goesmann A."/>
            <person name="Smits T.H."/>
            <person name="Bagheri H.C."/>
        </authorList>
    </citation>
    <scope>NUCLEOTIDE SEQUENCE [LARGE SCALE GENOMIC DNA]</scope>
    <source>
        <strain evidence="10">BUZ 3T</strain>
    </source>
</reference>
<dbReference type="Proteomes" id="UP000009309">
    <property type="component" value="Unassembled WGS sequence"/>
</dbReference>
<dbReference type="GO" id="GO:0000155">
    <property type="term" value="F:phosphorelay sensor kinase activity"/>
    <property type="evidence" value="ECO:0007669"/>
    <property type="project" value="InterPro"/>
</dbReference>
<dbReference type="PROSITE" id="PS50113">
    <property type="entry name" value="PAC"/>
    <property type="match status" value="3"/>
</dbReference>
<dbReference type="AlphaFoldDB" id="I2GJK5"/>
<dbReference type="EMBL" id="CAIT01000006">
    <property type="protein sequence ID" value="CCH54080.1"/>
    <property type="molecule type" value="Genomic_DNA"/>
</dbReference>
<dbReference type="InterPro" id="IPR001610">
    <property type="entry name" value="PAC"/>
</dbReference>
<dbReference type="SMART" id="SM00086">
    <property type="entry name" value="PAC"/>
    <property type="match status" value="4"/>
</dbReference>
<dbReference type="InterPro" id="IPR003018">
    <property type="entry name" value="GAF"/>
</dbReference>
<dbReference type="Gene3D" id="3.30.565.10">
    <property type="entry name" value="Histidine kinase-like ATPase, C-terminal domain"/>
    <property type="match status" value="1"/>
</dbReference>
<name>I2GJK5_9BACT</name>
<evidence type="ECO:0000313" key="10">
    <source>
        <dbReference type="Proteomes" id="UP000009309"/>
    </source>
</evidence>
<evidence type="ECO:0000256" key="3">
    <source>
        <dbReference type="ARBA" id="ARBA00022553"/>
    </source>
</evidence>
<dbReference type="Pfam" id="PF08448">
    <property type="entry name" value="PAS_4"/>
    <property type="match status" value="3"/>
</dbReference>
<evidence type="ECO:0000256" key="2">
    <source>
        <dbReference type="ARBA" id="ARBA00012438"/>
    </source>
</evidence>
<organism evidence="9 10">
    <name type="scientific">Fibrisoma limi BUZ 3</name>
    <dbReference type="NCBI Taxonomy" id="1185876"/>
    <lineage>
        <taxon>Bacteria</taxon>
        <taxon>Pseudomonadati</taxon>
        <taxon>Bacteroidota</taxon>
        <taxon>Cytophagia</taxon>
        <taxon>Cytophagales</taxon>
        <taxon>Spirosomataceae</taxon>
        <taxon>Fibrisoma</taxon>
    </lineage>
</organism>
<dbReference type="Gene3D" id="3.30.450.40">
    <property type="match status" value="1"/>
</dbReference>
<dbReference type="CDD" id="cd00130">
    <property type="entry name" value="PAS"/>
    <property type="match status" value="3"/>
</dbReference>
<dbReference type="SMART" id="SM00065">
    <property type="entry name" value="GAF"/>
    <property type="match status" value="1"/>
</dbReference>
<dbReference type="InterPro" id="IPR013655">
    <property type="entry name" value="PAS_fold_3"/>
</dbReference>
<dbReference type="InterPro" id="IPR003661">
    <property type="entry name" value="HisK_dim/P_dom"/>
</dbReference>
<feature type="domain" description="Histidine kinase" evidence="6">
    <location>
        <begin position="756"/>
        <end position="983"/>
    </location>
</feature>
<dbReference type="SUPFAM" id="SSF55785">
    <property type="entry name" value="PYP-like sensor domain (PAS domain)"/>
    <property type="match status" value="4"/>
</dbReference>
<dbReference type="SUPFAM" id="SSF47384">
    <property type="entry name" value="Homodimeric domain of signal transducing histidine kinase"/>
    <property type="match status" value="1"/>
</dbReference>
<protein>
    <recommendedName>
        <fullName evidence="2">histidine kinase</fullName>
        <ecNumber evidence="2">2.7.13.3</ecNumber>
    </recommendedName>
</protein>
<dbReference type="RefSeq" id="WP_009282660.1">
    <property type="nucleotide sequence ID" value="NZ_CAIT01000006.1"/>
</dbReference>
<evidence type="ECO:0000313" key="9">
    <source>
        <dbReference type="EMBL" id="CCH54080.1"/>
    </source>
</evidence>